<dbReference type="InterPro" id="IPR019757">
    <property type="entry name" value="Pept_S26A_signal_pept_1_Lys-AS"/>
</dbReference>
<feature type="compositionally biased region" description="Polar residues" evidence="12">
    <location>
        <begin position="70"/>
        <end position="79"/>
    </location>
</feature>
<dbReference type="PANTHER" id="PTHR46041:SF2">
    <property type="entry name" value="MITOCHONDRIAL INNER MEMBRANE PROTEASE SUBUNIT 2"/>
    <property type="match status" value="1"/>
</dbReference>
<dbReference type="PANTHER" id="PTHR46041">
    <property type="entry name" value="MITOCHONDRIAL INNER MEMBRANE PROTEASE SUBUNIT 2"/>
    <property type="match status" value="1"/>
</dbReference>
<keyword evidence="16" id="KW-1185">Reference proteome</keyword>
<evidence type="ECO:0000256" key="1">
    <source>
        <dbReference type="ARBA" id="ARBA00004434"/>
    </source>
</evidence>
<accession>A0A316UQY9</accession>
<organism evidence="15 16">
    <name type="scientific">Jaminaea rosea</name>
    <dbReference type="NCBI Taxonomy" id="1569628"/>
    <lineage>
        <taxon>Eukaryota</taxon>
        <taxon>Fungi</taxon>
        <taxon>Dikarya</taxon>
        <taxon>Basidiomycota</taxon>
        <taxon>Ustilaginomycotina</taxon>
        <taxon>Exobasidiomycetes</taxon>
        <taxon>Microstromatales</taxon>
        <taxon>Microstromatales incertae sedis</taxon>
        <taxon>Jaminaea</taxon>
    </lineage>
</organism>
<keyword evidence="7" id="KW-0378">Hydrolase</keyword>
<dbReference type="GeneID" id="37027951"/>
<feature type="compositionally biased region" description="Low complexity" evidence="12">
    <location>
        <begin position="247"/>
        <end position="268"/>
    </location>
</feature>
<evidence type="ECO:0000259" key="14">
    <source>
        <dbReference type="Pfam" id="PF10502"/>
    </source>
</evidence>
<evidence type="ECO:0000256" key="4">
    <source>
        <dbReference type="ARBA" id="ARBA00022670"/>
    </source>
</evidence>
<reference evidence="15 16" key="1">
    <citation type="journal article" date="2018" name="Mol. Biol. Evol.">
        <title>Broad Genomic Sampling Reveals a Smut Pathogenic Ancestry of the Fungal Clade Ustilaginomycotina.</title>
        <authorList>
            <person name="Kijpornyongpan T."/>
            <person name="Mondo S.J."/>
            <person name="Barry K."/>
            <person name="Sandor L."/>
            <person name="Lee J."/>
            <person name="Lipzen A."/>
            <person name="Pangilinan J."/>
            <person name="LaButti K."/>
            <person name="Hainaut M."/>
            <person name="Henrissat B."/>
            <person name="Grigoriev I.V."/>
            <person name="Spatafora J.W."/>
            <person name="Aime M.C."/>
        </authorList>
    </citation>
    <scope>NUCLEOTIDE SEQUENCE [LARGE SCALE GENOMIC DNA]</scope>
    <source>
        <strain evidence="15 16">MCA 5214</strain>
    </source>
</reference>
<dbReference type="GO" id="GO:0006627">
    <property type="term" value="P:protein processing involved in protein targeting to mitochondrion"/>
    <property type="evidence" value="ECO:0007669"/>
    <property type="project" value="InterPro"/>
</dbReference>
<comment type="subcellular location">
    <subcellularLocation>
        <location evidence="1">Mitochondrion inner membrane</location>
        <topology evidence="1">Single-pass membrane protein</topology>
    </subcellularLocation>
</comment>
<dbReference type="PROSITE" id="PS00760">
    <property type="entry name" value="SPASE_I_2"/>
    <property type="match status" value="1"/>
</dbReference>
<evidence type="ECO:0000256" key="9">
    <source>
        <dbReference type="ARBA" id="ARBA00023128"/>
    </source>
</evidence>
<evidence type="ECO:0000256" key="7">
    <source>
        <dbReference type="ARBA" id="ARBA00022801"/>
    </source>
</evidence>
<evidence type="ECO:0000256" key="10">
    <source>
        <dbReference type="ARBA" id="ARBA00023136"/>
    </source>
</evidence>
<dbReference type="InterPro" id="IPR037730">
    <property type="entry name" value="IMP2"/>
</dbReference>
<gene>
    <name evidence="15" type="ORF">BDZ90DRAFT_232116</name>
</gene>
<dbReference type="CDD" id="cd06530">
    <property type="entry name" value="S26_SPase_I"/>
    <property type="match status" value="1"/>
</dbReference>
<feature type="region of interest" description="Disordered" evidence="12">
    <location>
        <begin position="293"/>
        <end position="320"/>
    </location>
</feature>
<dbReference type="OrthoDB" id="308440at2759"/>
<evidence type="ECO:0000256" key="13">
    <source>
        <dbReference type="SAM" id="Phobius"/>
    </source>
</evidence>
<evidence type="ECO:0000256" key="5">
    <source>
        <dbReference type="ARBA" id="ARBA00022692"/>
    </source>
</evidence>
<evidence type="ECO:0000256" key="6">
    <source>
        <dbReference type="ARBA" id="ARBA00022792"/>
    </source>
</evidence>
<keyword evidence="6" id="KW-0999">Mitochondrion inner membrane</keyword>
<keyword evidence="4" id="KW-0645">Protease</keyword>
<keyword evidence="10 13" id="KW-0472">Membrane</keyword>
<name>A0A316UQY9_9BASI</name>
<evidence type="ECO:0000313" key="15">
    <source>
        <dbReference type="EMBL" id="PWN27712.1"/>
    </source>
</evidence>
<keyword evidence="9" id="KW-0496">Mitochondrion</keyword>
<evidence type="ECO:0000313" key="16">
    <source>
        <dbReference type="Proteomes" id="UP000245884"/>
    </source>
</evidence>
<feature type="compositionally biased region" description="Basic and acidic residues" evidence="12">
    <location>
        <begin position="368"/>
        <end position="396"/>
    </location>
</feature>
<dbReference type="GO" id="GO:0004252">
    <property type="term" value="F:serine-type endopeptidase activity"/>
    <property type="evidence" value="ECO:0007669"/>
    <property type="project" value="InterPro"/>
</dbReference>
<feature type="region of interest" description="Disordered" evidence="12">
    <location>
        <begin position="46"/>
        <end position="79"/>
    </location>
</feature>
<feature type="transmembrane region" description="Helical" evidence="13">
    <location>
        <begin position="85"/>
        <end position="110"/>
    </location>
</feature>
<keyword evidence="8 13" id="KW-1133">Transmembrane helix</keyword>
<dbReference type="SUPFAM" id="SSF51306">
    <property type="entry name" value="LexA/Signal peptidase"/>
    <property type="match status" value="2"/>
</dbReference>
<keyword evidence="5 13" id="KW-0812">Transmembrane</keyword>
<dbReference type="InterPro" id="IPR000223">
    <property type="entry name" value="Pept_S26A_signal_pept_1"/>
</dbReference>
<dbReference type="Gene3D" id="2.10.109.10">
    <property type="entry name" value="Umud Fragment, subunit A"/>
    <property type="match status" value="1"/>
</dbReference>
<dbReference type="AlphaFoldDB" id="A0A316UQY9"/>
<evidence type="ECO:0000256" key="8">
    <source>
        <dbReference type="ARBA" id="ARBA00022989"/>
    </source>
</evidence>
<dbReference type="RefSeq" id="XP_025362324.1">
    <property type="nucleotide sequence ID" value="XM_025506128.1"/>
</dbReference>
<evidence type="ECO:0000256" key="11">
    <source>
        <dbReference type="PIRSR" id="PIRSR600223-1"/>
    </source>
</evidence>
<feature type="active site" evidence="11">
    <location>
        <position position="114"/>
    </location>
</feature>
<sequence length="418" mass="46249">MAQRVGWSLTRAIPLLCEPRAGPSRLPRCHDTALLAFPRPCTIKARPSTGRRSYASHPPTRPTPRIQTTSAGENSSSRPSRAFRYSLLGVLAWIPVLIFVDDHIFFFGLINGGSMTPSLNPAYSTHGISAPRDVVLLNRFTAELDEWEVGDVVVLVSPRDPNMHLTKRILGLPGDVVRFVDPEMQSRGAEAKGKGKAVWSRVRIPPGHCWVEGDSSVFAKAKGGGVMSMADGSTHSSAFKKADGTNSPSSVSQQRRSFSSSSTYVDTSQDSRHFGPVPLALLTARVSHILYPPSRFGPISRTRPDGSTPAPASRPGVAGGSGWPWEWDWARMLGMREGEERRERRGKELEKWRLRRAREDSMLSPYLVDEKGEDDDRVRRDNDKDGELSPEDEARREVLRQRYNLLSRGGQLGETAEG</sequence>
<dbReference type="GO" id="GO:0042720">
    <property type="term" value="C:mitochondrial inner membrane peptidase complex"/>
    <property type="evidence" value="ECO:0007669"/>
    <property type="project" value="InterPro"/>
</dbReference>
<dbReference type="GO" id="GO:0006465">
    <property type="term" value="P:signal peptide processing"/>
    <property type="evidence" value="ECO:0007669"/>
    <property type="project" value="InterPro"/>
</dbReference>
<feature type="active site" evidence="11">
    <location>
        <position position="167"/>
    </location>
</feature>
<dbReference type="STRING" id="1569628.A0A316UQY9"/>
<dbReference type="InterPro" id="IPR036286">
    <property type="entry name" value="LexA/Signal_pep-like_sf"/>
</dbReference>
<evidence type="ECO:0000256" key="12">
    <source>
        <dbReference type="SAM" id="MobiDB-lite"/>
    </source>
</evidence>
<evidence type="ECO:0000256" key="3">
    <source>
        <dbReference type="ARBA" id="ARBA00013650"/>
    </source>
</evidence>
<proteinExistence type="inferred from homology"/>
<feature type="domain" description="Peptidase S26" evidence="14">
    <location>
        <begin position="95"/>
        <end position="290"/>
    </location>
</feature>
<dbReference type="Pfam" id="PF10502">
    <property type="entry name" value="Peptidase_S26"/>
    <property type="match status" value="1"/>
</dbReference>
<protein>
    <recommendedName>
        <fullName evidence="3">Mitochondrial inner membrane protease subunit 2</fullName>
    </recommendedName>
</protein>
<dbReference type="PRINTS" id="PR00727">
    <property type="entry name" value="LEADERPTASE"/>
</dbReference>
<feature type="region of interest" description="Disordered" evidence="12">
    <location>
        <begin position="237"/>
        <end position="270"/>
    </location>
</feature>
<dbReference type="InterPro" id="IPR019533">
    <property type="entry name" value="Peptidase_S26"/>
</dbReference>
<evidence type="ECO:0000256" key="2">
    <source>
        <dbReference type="ARBA" id="ARBA00007066"/>
    </source>
</evidence>
<dbReference type="Proteomes" id="UP000245884">
    <property type="component" value="Unassembled WGS sequence"/>
</dbReference>
<comment type="similarity">
    <text evidence="2">Belongs to the peptidase S26 family. IMP2 subfamily.</text>
</comment>
<dbReference type="EMBL" id="KZ819667">
    <property type="protein sequence ID" value="PWN27712.1"/>
    <property type="molecule type" value="Genomic_DNA"/>
</dbReference>
<feature type="region of interest" description="Disordered" evidence="12">
    <location>
        <begin position="363"/>
        <end position="396"/>
    </location>
</feature>